<dbReference type="Proteomes" id="UP000284841">
    <property type="component" value="Unassembled WGS sequence"/>
</dbReference>
<evidence type="ECO:0000313" key="1">
    <source>
        <dbReference type="EMBL" id="RHJ89785.1"/>
    </source>
</evidence>
<dbReference type="NCBIfam" id="TIGR01784">
    <property type="entry name" value="T_den_put_tspse"/>
    <property type="match status" value="1"/>
</dbReference>
<dbReference type="PANTHER" id="PTHR41317:SF1">
    <property type="entry name" value="PD-(D_E)XK NUCLEASE FAMILY TRANSPOSASE"/>
    <property type="match status" value="1"/>
</dbReference>
<dbReference type="Pfam" id="PF12784">
    <property type="entry name" value="PDDEXK_2"/>
    <property type="match status" value="1"/>
</dbReference>
<dbReference type="STRING" id="1776384.GCA_900086585_03142"/>
<sequence length="324" mass="37429">MKSLFANDRRRYFNIYDDWVFHYIFSRDTEECKQALIAILNVILQRETDPIIDIQIKDPGFYGDHDDDKDSVLDIKSLTSSNEIIDIEVQNKNLSFYCDRSVYYGGRLVNSALEKGEKYDKMKKSIVISIVNGTLFPETEKLHTVFRLREVEDGIQLSDRLELHFLELGKILPNTPVDHLDPVEKLAAYLKFAGDEKKEDYIQNLIQSGGDAIKMTEQLFRALTEDEIAYERNERKLKFELDRNTELSLAKKEGIEQGIEQGEELTLIKLVCRKLAKNKSVSQIASELDEDPIHIQKVCTAAKGFAPNYDITEIYKKLMSFPKK</sequence>
<dbReference type="OrthoDB" id="2973070at2"/>
<dbReference type="InterPro" id="IPR010106">
    <property type="entry name" value="RpnA"/>
</dbReference>
<protein>
    <submittedName>
        <fullName evidence="1">Rpn family recombination-promoting nuclease/putative transposase</fullName>
    </submittedName>
</protein>
<dbReference type="RefSeq" id="WP_118333822.1">
    <property type="nucleotide sequence ID" value="NZ_AP025567.1"/>
</dbReference>
<accession>A0A415E856</accession>
<evidence type="ECO:0000313" key="2">
    <source>
        <dbReference type="Proteomes" id="UP000284841"/>
    </source>
</evidence>
<proteinExistence type="predicted"/>
<organism evidence="1 2">
    <name type="scientific">Emergencia timonensis</name>
    <dbReference type="NCBI Taxonomy" id="1776384"/>
    <lineage>
        <taxon>Bacteria</taxon>
        <taxon>Bacillati</taxon>
        <taxon>Bacillota</taxon>
        <taxon>Clostridia</taxon>
        <taxon>Peptostreptococcales</taxon>
        <taxon>Anaerovoracaceae</taxon>
        <taxon>Emergencia</taxon>
    </lineage>
</organism>
<name>A0A415E856_9FIRM</name>
<reference evidence="1 2" key="1">
    <citation type="submission" date="2018-08" db="EMBL/GenBank/DDBJ databases">
        <title>A genome reference for cultivated species of the human gut microbiota.</title>
        <authorList>
            <person name="Zou Y."/>
            <person name="Xue W."/>
            <person name="Luo G."/>
        </authorList>
    </citation>
    <scope>NUCLEOTIDE SEQUENCE [LARGE SCALE GENOMIC DNA]</scope>
    <source>
        <strain evidence="1 2">AM07-24</strain>
    </source>
</reference>
<dbReference type="AlphaFoldDB" id="A0A415E856"/>
<dbReference type="EMBL" id="QRMS01000001">
    <property type="protein sequence ID" value="RHJ89785.1"/>
    <property type="molecule type" value="Genomic_DNA"/>
</dbReference>
<comment type="caution">
    <text evidence="1">The sequence shown here is derived from an EMBL/GenBank/DDBJ whole genome shotgun (WGS) entry which is preliminary data.</text>
</comment>
<keyword evidence="2" id="KW-1185">Reference proteome</keyword>
<gene>
    <name evidence="1" type="ORF">DW099_04265</name>
</gene>
<dbReference type="PANTHER" id="PTHR41317">
    <property type="entry name" value="PD-(D_E)XK NUCLEASE FAMILY TRANSPOSASE"/>
    <property type="match status" value="1"/>
</dbReference>